<dbReference type="PANTHER" id="PTHR37317">
    <property type="entry name" value="BLR8090 PROTEIN"/>
    <property type="match status" value="1"/>
</dbReference>
<protein>
    <submittedName>
        <fullName evidence="2">Restriction endonuclease</fullName>
    </submittedName>
</protein>
<dbReference type="Gene3D" id="3.40.960.10">
    <property type="entry name" value="VSR Endonuclease"/>
    <property type="match status" value="1"/>
</dbReference>
<name>A0AA96J180_9VIRU</name>
<feature type="domain" description="Treble clef zinc finger" evidence="1">
    <location>
        <begin position="263"/>
        <end position="315"/>
    </location>
</feature>
<dbReference type="GO" id="GO:0004519">
    <property type="term" value="F:endonuclease activity"/>
    <property type="evidence" value="ECO:0007669"/>
    <property type="project" value="UniProtKB-KW"/>
</dbReference>
<evidence type="ECO:0000313" key="2">
    <source>
        <dbReference type="EMBL" id="WNL50507.1"/>
    </source>
</evidence>
<keyword evidence="2" id="KW-0540">Nuclease</keyword>
<dbReference type="EMBL" id="OR343189">
    <property type="protein sequence ID" value="WNL50507.1"/>
    <property type="molecule type" value="Genomic_DNA"/>
</dbReference>
<feature type="domain" description="Treble clef zinc finger" evidence="1">
    <location>
        <begin position="113"/>
        <end position="165"/>
    </location>
</feature>
<organism evidence="2">
    <name type="scientific">Marseillevirus sp</name>
    <dbReference type="NCBI Taxonomy" id="2809551"/>
    <lineage>
        <taxon>Viruses</taxon>
        <taxon>Varidnaviria</taxon>
        <taxon>Bamfordvirae</taxon>
        <taxon>Nucleocytoviricota</taxon>
        <taxon>Megaviricetes</taxon>
        <taxon>Pimascovirales</taxon>
        <taxon>Pimascovirales incertae sedis</taxon>
        <taxon>Marseilleviridae</taxon>
        <taxon>Marseillevirus</taxon>
    </lineage>
</organism>
<feature type="domain" description="Treble clef zinc finger" evidence="1">
    <location>
        <begin position="189"/>
        <end position="240"/>
    </location>
</feature>
<proteinExistence type="predicted"/>
<keyword evidence="2" id="KW-0255">Endonuclease</keyword>
<dbReference type="Pfam" id="PF14311">
    <property type="entry name" value="DUF4379"/>
    <property type="match status" value="4"/>
</dbReference>
<evidence type="ECO:0000259" key="1">
    <source>
        <dbReference type="Pfam" id="PF14311"/>
    </source>
</evidence>
<feature type="domain" description="Treble clef zinc finger" evidence="1">
    <location>
        <begin position="339"/>
        <end position="390"/>
    </location>
</feature>
<reference evidence="2" key="1">
    <citation type="submission" date="2023-07" db="EMBL/GenBank/DDBJ databases">
        <authorList>
            <person name="Xia Y."/>
        </authorList>
    </citation>
    <scope>NUCLEOTIDE SEQUENCE</scope>
    <source>
        <strain evidence="2">E</strain>
    </source>
</reference>
<keyword evidence="2" id="KW-0378">Hydrolase</keyword>
<accession>A0AA96J180</accession>
<sequence>MFAGLGKRKKMNCETRKRGKLCGKEECGPCFSRSFASCDKAKYMVEGQGNPLLIARTTNKKAGFVCPECIHSFDSLISNVSNGHFCPFCSNNKLCTGECETCFKKSFASHEKAKYWSSENNKKSPREVFKNSNTKAWFDCEKCSHSFEAGLSNVSKGSFCIFCSARSLCSSKDCRMCFEKSFAKHEKSKFWSFEKNNLTPRQVFAGSHKKFWFDCGDCGHSFKMTPKNVSAGQFCPFCSNNKICFSEKCDVCFKKSLANHEKAKFWNFKKNKKIPREVFMHSNKKFWFDCDKCNHSFESSPDKIFIGRFCSFCSNGKLCSSAGCSSCLQKSFANHQKANFWDFEKNEGSPREFFAGSEKKCWFKCPKGHEFLSILKNVTKGSWCPKCRNKTETKLLSFLEQNFDDVTHQLKVSWCKNPETGRHLPFDFCVSKTIVELDGRQHYEQVSNWQTPQLTQKTDRYKEDCAVKNGYSVLRILQEDVWEDRTDWKSLLLEHIKDYEVPIVKKLWKAHPSVK</sequence>
<dbReference type="PANTHER" id="PTHR37317:SF1">
    <property type="entry name" value="ZINC-RIBBON DOMAIN-CONTAINING PROTEIN-RELATED"/>
    <property type="match status" value="1"/>
</dbReference>
<dbReference type="InterPro" id="IPR025487">
    <property type="entry name" value="DUF4379"/>
</dbReference>
<gene>
    <name evidence="2" type="ORF">MarDSR_468</name>
</gene>